<dbReference type="GO" id="GO:0005886">
    <property type="term" value="C:plasma membrane"/>
    <property type="evidence" value="ECO:0007669"/>
    <property type="project" value="UniProtKB-SubCell"/>
</dbReference>
<feature type="domain" description="Lipopolysaccharide assembly protein A" evidence="6">
    <location>
        <begin position="22"/>
        <end position="84"/>
    </location>
</feature>
<evidence type="ECO:0000256" key="1">
    <source>
        <dbReference type="ARBA" id="ARBA00022475"/>
    </source>
</evidence>
<comment type="caution">
    <text evidence="7">The sequence shown here is derived from an EMBL/GenBank/DDBJ whole genome shotgun (WGS) entry which is preliminary data.</text>
</comment>
<dbReference type="EMBL" id="QPGL01000001">
    <property type="protein sequence ID" value="RCS74028.1"/>
    <property type="molecule type" value="Genomic_DNA"/>
</dbReference>
<evidence type="ECO:0000313" key="7">
    <source>
        <dbReference type="EMBL" id="RCS74028.1"/>
    </source>
</evidence>
<keyword evidence="2 5" id="KW-0812">Transmembrane</keyword>
<dbReference type="Pfam" id="PF06305">
    <property type="entry name" value="LapA_dom"/>
    <property type="match status" value="1"/>
</dbReference>
<evidence type="ECO:0000256" key="3">
    <source>
        <dbReference type="ARBA" id="ARBA00022989"/>
    </source>
</evidence>
<sequence>MKIIKTILVIALFLVALALGAQNQETVTFNYLIAQNDLPLSLLLGFVFITAFAIAWLIFGSLYLKSTLTIRRLRKQLNKTKAEVSSHSSEKLPEIKG</sequence>
<comment type="subcellular location">
    <subcellularLocation>
        <location evidence="5">Cell inner membrane</location>
        <topology evidence="5">Single-pass membrane protein</topology>
    </subcellularLocation>
</comment>
<keyword evidence="5" id="KW-0997">Cell inner membrane</keyword>
<gene>
    <name evidence="5" type="primary">lapA</name>
    <name evidence="7" type="ORF">CIK83_07045</name>
</gene>
<accession>A0A368LQB3</accession>
<name>A0A368LQB3_9VIBR</name>
<evidence type="ECO:0000256" key="4">
    <source>
        <dbReference type="ARBA" id="ARBA00023136"/>
    </source>
</evidence>
<keyword evidence="8" id="KW-1185">Reference proteome</keyword>
<dbReference type="OrthoDB" id="7064015at2"/>
<dbReference type="InterPro" id="IPR032906">
    <property type="entry name" value="LapA"/>
</dbReference>
<keyword evidence="3 5" id="KW-1133">Transmembrane helix</keyword>
<evidence type="ECO:0000313" key="8">
    <source>
        <dbReference type="Proteomes" id="UP000252479"/>
    </source>
</evidence>
<dbReference type="RefSeq" id="WP_086958510.1">
    <property type="nucleotide sequence ID" value="NZ_AP018680.1"/>
</dbReference>
<keyword evidence="1 5" id="KW-1003">Cell membrane</keyword>
<dbReference type="InterPro" id="IPR010445">
    <property type="entry name" value="LapA_dom"/>
</dbReference>
<evidence type="ECO:0000256" key="2">
    <source>
        <dbReference type="ARBA" id="ARBA00022692"/>
    </source>
</evidence>
<evidence type="ECO:0000259" key="6">
    <source>
        <dbReference type="Pfam" id="PF06305"/>
    </source>
</evidence>
<comment type="similarity">
    <text evidence="5">Belongs to the LapA family.</text>
</comment>
<feature type="transmembrane region" description="Helical" evidence="5">
    <location>
        <begin position="39"/>
        <end position="64"/>
    </location>
</feature>
<dbReference type="HAMAP" id="MF_01948">
    <property type="entry name" value="LPS_assembly_LapA"/>
    <property type="match status" value="1"/>
</dbReference>
<organism evidence="7 8">
    <name type="scientific">Vibrio casei</name>
    <dbReference type="NCBI Taxonomy" id="673372"/>
    <lineage>
        <taxon>Bacteria</taxon>
        <taxon>Pseudomonadati</taxon>
        <taxon>Pseudomonadota</taxon>
        <taxon>Gammaproteobacteria</taxon>
        <taxon>Vibrionales</taxon>
        <taxon>Vibrionaceae</taxon>
        <taxon>Vibrio</taxon>
    </lineage>
</organism>
<dbReference type="Proteomes" id="UP000252479">
    <property type="component" value="Unassembled WGS sequence"/>
</dbReference>
<keyword evidence="4 5" id="KW-0472">Membrane</keyword>
<evidence type="ECO:0000256" key="5">
    <source>
        <dbReference type="HAMAP-Rule" id="MF_01948"/>
    </source>
</evidence>
<comment type="caution">
    <text evidence="5">Lacks conserved residue(s) required for the propagation of feature annotation.</text>
</comment>
<dbReference type="GeneID" id="303188672"/>
<comment type="function">
    <text evidence="5">Involved in the assembly of lipopolysaccharide (LPS).</text>
</comment>
<dbReference type="GO" id="GO:0008653">
    <property type="term" value="P:lipopolysaccharide metabolic process"/>
    <property type="evidence" value="ECO:0007669"/>
    <property type="project" value="InterPro"/>
</dbReference>
<reference evidence="7 8" key="1">
    <citation type="journal article" date="2017" name="Elife">
        <title>Extensive horizontal gene transfer in cheese-associated bacteria.</title>
        <authorList>
            <person name="Bonham K.S."/>
            <person name="Wolfe B.E."/>
            <person name="Dutton R.J."/>
        </authorList>
    </citation>
    <scope>NUCLEOTIDE SEQUENCE [LARGE SCALE GENOMIC DNA]</scope>
    <source>
        <strain evidence="7 8">JB196</strain>
    </source>
</reference>
<protein>
    <recommendedName>
        <fullName evidence="5">Probable lipopolysaccharide assembly protein A</fullName>
    </recommendedName>
</protein>
<proteinExistence type="inferred from homology"/>
<dbReference type="AlphaFoldDB" id="A0A368LQB3"/>